<feature type="compositionally biased region" description="Gly residues" evidence="5">
    <location>
        <begin position="244"/>
        <end position="256"/>
    </location>
</feature>
<gene>
    <name evidence="7" type="ORF">Cvel_17108</name>
</gene>
<feature type="compositionally biased region" description="Basic residues" evidence="5">
    <location>
        <begin position="147"/>
        <end position="165"/>
    </location>
</feature>
<evidence type="ECO:0000256" key="5">
    <source>
        <dbReference type="SAM" id="MobiDB-lite"/>
    </source>
</evidence>
<dbReference type="Gene3D" id="3.30.110.20">
    <property type="entry name" value="Alba-like domain"/>
    <property type="match status" value="1"/>
</dbReference>
<dbReference type="PANTHER" id="PTHR13516">
    <property type="entry name" value="RIBONUCLEASE P SUBUNIT P25"/>
    <property type="match status" value="1"/>
</dbReference>
<name>A0A0G4FI14_9ALVE</name>
<feature type="compositionally biased region" description="Gly residues" evidence="5">
    <location>
        <begin position="217"/>
        <end position="228"/>
    </location>
</feature>
<evidence type="ECO:0000256" key="2">
    <source>
        <dbReference type="ARBA" id="ARBA00008018"/>
    </source>
</evidence>
<comment type="subcellular location">
    <subcellularLocation>
        <location evidence="1">Nucleus</location>
    </subcellularLocation>
</comment>
<keyword evidence="4" id="KW-0539">Nucleus</keyword>
<dbReference type="PANTHER" id="PTHR13516:SF4">
    <property type="entry name" value="FI09323P"/>
    <property type="match status" value="1"/>
</dbReference>
<dbReference type="SUPFAM" id="SSF82704">
    <property type="entry name" value="AlbA-like"/>
    <property type="match status" value="1"/>
</dbReference>
<proteinExistence type="inferred from homology"/>
<dbReference type="AlphaFoldDB" id="A0A0G4FI14"/>
<feature type="region of interest" description="Disordered" evidence="5">
    <location>
        <begin position="119"/>
        <end position="176"/>
    </location>
</feature>
<protein>
    <recommendedName>
        <fullName evidence="6">DNA/RNA-binding protein Alba-like domain-containing protein</fullName>
    </recommendedName>
</protein>
<feature type="region of interest" description="Disordered" evidence="5">
    <location>
        <begin position="198"/>
        <end position="228"/>
    </location>
</feature>
<accession>A0A0G4FI14</accession>
<evidence type="ECO:0000259" key="6">
    <source>
        <dbReference type="Pfam" id="PF01918"/>
    </source>
</evidence>
<reference evidence="7" key="1">
    <citation type="submission" date="2014-11" db="EMBL/GenBank/DDBJ databases">
        <authorList>
            <person name="Otto D Thomas"/>
            <person name="Naeem Raeece"/>
        </authorList>
    </citation>
    <scope>NUCLEOTIDE SEQUENCE</scope>
</reference>
<keyword evidence="3" id="KW-0694">RNA-binding</keyword>
<dbReference type="GO" id="GO:0005634">
    <property type="term" value="C:nucleus"/>
    <property type="evidence" value="ECO:0007669"/>
    <property type="project" value="UniProtKB-SubCell"/>
</dbReference>
<dbReference type="EMBL" id="CDMZ01000384">
    <property type="protein sequence ID" value="CEM13092.1"/>
    <property type="molecule type" value="Genomic_DNA"/>
</dbReference>
<evidence type="ECO:0000256" key="1">
    <source>
        <dbReference type="ARBA" id="ARBA00004123"/>
    </source>
</evidence>
<evidence type="ECO:0000256" key="4">
    <source>
        <dbReference type="ARBA" id="ARBA00023242"/>
    </source>
</evidence>
<evidence type="ECO:0000256" key="3">
    <source>
        <dbReference type="ARBA" id="ARBA00022884"/>
    </source>
</evidence>
<evidence type="ECO:0000313" key="7">
    <source>
        <dbReference type="EMBL" id="CEM13092.1"/>
    </source>
</evidence>
<dbReference type="InterPro" id="IPR036882">
    <property type="entry name" value="Alba-like_dom_sf"/>
</dbReference>
<comment type="similarity">
    <text evidence="2">Belongs to the histone-like Alba family.</text>
</comment>
<feature type="region of interest" description="Disordered" evidence="5">
    <location>
        <begin position="244"/>
        <end position="296"/>
    </location>
</feature>
<feature type="domain" description="DNA/RNA-binding protein Alba-like" evidence="6">
    <location>
        <begin position="18"/>
        <end position="81"/>
    </location>
</feature>
<dbReference type="InterPro" id="IPR051958">
    <property type="entry name" value="Alba-like_NAB"/>
</dbReference>
<feature type="compositionally biased region" description="Basic residues" evidence="5">
    <location>
        <begin position="275"/>
        <end position="287"/>
    </location>
</feature>
<feature type="compositionally biased region" description="Gly residues" evidence="5">
    <location>
        <begin position="198"/>
        <end position="207"/>
    </location>
</feature>
<dbReference type="InterPro" id="IPR002775">
    <property type="entry name" value="DNA/RNA-bd_Alba-like"/>
</dbReference>
<dbReference type="GO" id="GO:0003723">
    <property type="term" value="F:RNA binding"/>
    <property type="evidence" value="ECO:0007669"/>
    <property type="project" value="UniProtKB-KW"/>
</dbReference>
<feature type="compositionally biased region" description="Low complexity" evidence="5">
    <location>
        <begin position="257"/>
        <end position="267"/>
    </location>
</feature>
<feature type="compositionally biased region" description="Gly residues" evidence="5">
    <location>
        <begin position="166"/>
        <end position="176"/>
    </location>
</feature>
<dbReference type="VEuPathDB" id="CryptoDB:Cvel_17108"/>
<sequence>MEKYKRVPRPKEPTVEGEIRITSVGRVQSYVTYAARLFTEQNREKLMIKATGNAIVRAVSLAEVLKRRFPNLHQLTKCGSTEITDEYEPLEEGLDKVTHSRIVAFMEITLAKEGAAGELDKEDPGYQSPIDQSLVKDYSPEDTMRGRGGRGRGRGRGRGGPRGRGRGGGGGGGEGGYQEEYNGGGYSGRGGGYRGGYRGRGGEGGYPPRGRGRGRGGPRGGGGGGGYYDDDYYGGGYGGYGGYGGGRGGYRGGRGGPAPYRGGYYDNGYGGPPRGRGRGRGGPRGRGRGGGAGYYD</sequence>
<organism evidence="7">
    <name type="scientific">Chromera velia CCMP2878</name>
    <dbReference type="NCBI Taxonomy" id="1169474"/>
    <lineage>
        <taxon>Eukaryota</taxon>
        <taxon>Sar</taxon>
        <taxon>Alveolata</taxon>
        <taxon>Colpodellida</taxon>
        <taxon>Chromeraceae</taxon>
        <taxon>Chromera</taxon>
    </lineage>
</organism>
<dbReference type="Pfam" id="PF01918">
    <property type="entry name" value="Alba"/>
    <property type="match status" value="1"/>
</dbReference>